<dbReference type="Gene3D" id="3.10.100.10">
    <property type="entry name" value="Mannose-Binding Protein A, subunit A"/>
    <property type="match status" value="1"/>
</dbReference>
<dbReference type="InterPro" id="IPR033989">
    <property type="entry name" value="CD209-like_CTLD"/>
</dbReference>
<evidence type="ECO:0000313" key="3">
    <source>
        <dbReference type="EMBL" id="CAG6015037.1"/>
    </source>
</evidence>
<organism evidence="3 4">
    <name type="scientific">Menidia menidia</name>
    <name type="common">Atlantic silverside</name>
    <dbReference type="NCBI Taxonomy" id="238744"/>
    <lineage>
        <taxon>Eukaryota</taxon>
        <taxon>Metazoa</taxon>
        <taxon>Chordata</taxon>
        <taxon>Craniata</taxon>
        <taxon>Vertebrata</taxon>
        <taxon>Euteleostomi</taxon>
        <taxon>Actinopterygii</taxon>
        <taxon>Neopterygii</taxon>
        <taxon>Teleostei</taxon>
        <taxon>Neoteleostei</taxon>
        <taxon>Acanthomorphata</taxon>
        <taxon>Ovalentaria</taxon>
        <taxon>Atherinomorphae</taxon>
        <taxon>Atheriniformes</taxon>
        <taxon>Atherinopsidae</taxon>
        <taxon>Menidiinae</taxon>
        <taxon>Menidia</taxon>
    </lineage>
</organism>
<name>A0A8S4BTV1_9TELE</name>
<sequence length="251" mass="28317">MFVQSVLSSPLVLVHKVGYKTSREHRESTQTFVDFGKLTGMMNLIRNQGAVLSVLLSLLVSQISCQDPDRDVAYLKVRLALLKDHYKLMCKHYSGLAQNCSAPDFPAIRCTECPDGWLQVEDQCFHLSTDRQDQAASAEECKKMDARLAILTTPEQHDAVEKEGRRIGGFYTNYWIGLSDIENEGEWKWVDDSKLTVPFWNVEKAEPDNNVSGGPNGEDCAVVDSYSRTWYDVPCDFAYPRICQKAANPLP</sequence>
<dbReference type="GO" id="GO:0030246">
    <property type="term" value="F:carbohydrate binding"/>
    <property type="evidence" value="ECO:0007669"/>
    <property type="project" value="UniProtKB-KW"/>
</dbReference>
<dbReference type="InterPro" id="IPR016187">
    <property type="entry name" value="CTDL_fold"/>
</dbReference>
<keyword evidence="4" id="KW-1185">Reference proteome</keyword>
<protein>
    <submittedName>
        <fullName evidence="3">(Atlantic silverside) hypothetical protein</fullName>
    </submittedName>
</protein>
<dbReference type="PROSITE" id="PS50041">
    <property type="entry name" value="C_TYPE_LECTIN_2"/>
    <property type="match status" value="1"/>
</dbReference>
<dbReference type="SMART" id="SM00034">
    <property type="entry name" value="CLECT"/>
    <property type="match status" value="1"/>
</dbReference>
<dbReference type="AlphaFoldDB" id="A0A8S4BTV1"/>
<evidence type="ECO:0000313" key="4">
    <source>
        <dbReference type="Proteomes" id="UP000677803"/>
    </source>
</evidence>
<keyword evidence="1" id="KW-0430">Lectin</keyword>
<evidence type="ECO:0000259" key="2">
    <source>
        <dbReference type="PROSITE" id="PS50041"/>
    </source>
</evidence>
<comment type="caution">
    <text evidence="3">The sequence shown here is derived from an EMBL/GenBank/DDBJ whole genome shotgun (WGS) entry which is preliminary data.</text>
</comment>
<dbReference type="InterPro" id="IPR001304">
    <property type="entry name" value="C-type_lectin-like"/>
</dbReference>
<feature type="domain" description="C-type lectin" evidence="2">
    <location>
        <begin position="120"/>
        <end position="244"/>
    </location>
</feature>
<proteinExistence type="predicted"/>
<dbReference type="EMBL" id="CAJRST010038888">
    <property type="protein sequence ID" value="CAG6015037.1"/>
    <property type="molecule type" value="Genomic_DNA"/>
</dbReference>
<accession>A0A8S4BTV1</accession>
<reference evidence="3" key="1">
    <citation type="submission" date="2021-05" db="EMBL/GenBank/DDBJ databases">
        <authorList>
            <person name="Tigano A."/>
        </authorList>
    </citation>
    <scope>NUCLEOTIDE SEQUENCE</scope>
</reference>
<dbReference type="PANTHER" id="PTHR22803">
    <property type="entry name" value="MANNOSE, PHOSPHOLIPASE, LECTIN RECEPTOR RELATED"/>
    <property type="match status" value="1"/>
</dbReference>
<dbReference type="Pfam" id="PF00059">
    <property type="entry name" value="Lectin_C"/>
    <property type="match status" value="1"/>
</dbReference>
<dbReference type="CDD" id="cd03590">
    <property type="entry name" value="CLECT_DC-SIGN_like"/>
    <property type="match status" value="1"/>
</dbReference>
<gene>
    <name evidence="3" type="ORF">MMEN_LOCUS19436</name>
</gene>
<dbReference type="InterPro" id="IPR050111">
    <property type="entry name" value="C-type_lectin/snaclec_domain"/>
</dbReference>
<dbReference type="SUPFAM" id="SSF56436">
    <property type="entry name" value="C-type lectin-like"/>
    <property type="match status" value="1"/>
</dbReference>
<evidence type="ECO:0000256" key="1">
    <source>
        <dbReference type="ARBA" id="ARBA00022734"/>
    </source>
</evidence>
<dbReference type="InterPro" id="IPR016186">
    <property type="entry name" value="C-type_lectin-like/link_sf"/>
</dbReference>
<dbReference type="Proteomes" id="UP000677803">
    <property type="component" value="Unassembled WGS sequence"/>
</dbReference>
<dbReference type="OrthoDB" id="10265275at2759"/>